<dbReference type="Gene3D" id="3.90.180.10">
    <property type="entry name" value="Medium-chain alcohol dehydrogenases, catalytic domain"/>
    <property type="match status" value="1"/>
</dbReference>
<accession>A0A139A2E4</accession>
<reference evidence="1 2" key="1">
    <citation type="journal article" date="2015" name="Genome Biol. Evol.">
        <title>Phylogenomic analyses indicate that early fungi evolved digesting cell walls of algal ancestors of land plants.</title>
        <authorList>
            <person name="Chang Y."/>
            <person name="Wang S."/>
            <person name="Sekimoto S."/>
            <person name="Aerts A.L."/>
            <person name="Choi C."/>
            <person name="Clum A."/>
            <person name="LaButti K.M."/>
            <person name="Lindquist E.A."/>
            <person name="Yee Ngan C."/>
            <person name="Ohm R.A."/>
            <person name="Salamov A.A."/>
            <person name="Grigoriev I.V."/>
            <person name="Spatafora J.W."/>
            <person name="Berbee M.L."/>
        </authorList>
    </citation>
    <scope>NUCLEOTIDE SEQUENCE [LARGE SCALE GENOMIC DNA]</scope>
    <source>
        <strain evidence="1 2">JEL478</strain>
    </source>
</reference>
<evidence type="ECO:0000313" key="2">
    <source>
        <dbReference type="Proteomes" id="UP000070544"/>
    </source>
</evidence>
<gene>
    <name evidence="1" type="ORF">M427DRAFT_36428</name>
</gene>
<proteinExistence type="predicted"/>
<dbReference type="EMBL" id="KQ965811">
    <property type="protein sequence ID" value="KXS10960.1"/>
    <property type="molecule type" value="Genomic_DNA"/>
</dbReference>
<evidence type="ECO:0000313" key="1">
    <source>
        <dbReference type="EMBL" id="KXS10960.1"/>
    </source>
</evidence>
<protein>
    <submittedName>
        <fullName evidence="1">Uncharacterized protein</fullName>
    </submittedName>
</protein>
<keyword evidence="2" id="KW-1185">Reference proteome</keyword>
<dbReference type="Proteomes" id="UP000070544">
    <property type="component" value="Unassembled WGS sequence"/>
</dbReference>
<organism evidence="1 2">
    <name type="scientific">Gonapodya prolifera (strain JEL478)</name>
    <name type="common">Monoblepharis prolifera</name>
    <dbReference type="NCBI Taxonomy" id="1344416"/>
    <lineage>
        <taxon>Eukaryota</taxon>
        <taxon>Fungi</taxon>
        <taxon>Fungi incertae sedis</taxon>
        <taxon>Chytridiomycota</taxon>
        <taxon>Chytridiomycota incertae sedis</taxon>
        <taxon>Monoblepharidomycetes</taxon>
        <taxon>Monoblepharidales</taxon>
        <taxon>Gonapodyaceae</taxon>
        <taxon>Gonapodya</taxon>
    </lineage>
</organism>
<dbReference type="SUPFAM" id="SSF50129">
    <property type="entry name" value="GroES-like"/>
    <property type="match status" value="1"/>
</dbReference>
<dbReference type="AlphaFoldDB" id="A0A139A2E4"/>
<dbReference type="InterPro" id="IPR011032">
    <property type="entry name" value="GroES-like_sf"/>
</dbReference>
<dbReference type="OrthoDB" id="201656at2759"/>
<sequence length="204" mass="22118">MSMRCIAQIKSGGPDVLQLLQIAKPTPAGLDVLIKNRAVATNPVDCARMILDICLGIAILSPVAIAGTNTSYAMRDCVRFPVDPKAAPLPSLPDVALLHPNMGAENPLIWERLYPCVANSDGKFAETSSGSSISIPLMGDYGNFPLGTYMGRAERMVRNPQGRLISMAEIMYYSVVKGQNYQSVWSNNNRYTENCTTLVICSTT</sequence>
<name>A0A139A2E4_GONPJ</name>